<dbReference type="PROSITE" id="PS50005">
    <property type="entry name" value="TPR"/>
    <property type="match status" value="13"/>
</dbReference>
<evidence type="ECO:0000256" key="4">
    <source>
        <dbReference type="SAM" id="MobiDB-lite"/>
    </source>
</evidence>
<feature type="repeat" description="TPR" evidence="3">
    <location>
        <begin position="1445"/>
        <end position="1478"/>
    </location>
</feature>
<feature type="compositionally biased region" description="Polar residues" evidence="4">
    <location>
        <begin position="403"/>
        <end position="414"/>
    </location>
</feature>
<protein>
    <recommendedName>
        <fullName evidence="7">Tetratricopeptide repeat protein 6</fullName>
    </recommendedName>
</protein>
<feature type="repeat" description="TPR" evidence="3">
    <location>
        <begin position="2130"/>
        <end position="2163"/>
    </location>
</feature>
<dbReference type="SMART" id="SM00028">
    <property type="entry name" value="TPR"/>
    <property type="match status" value="23"/>
</dbReference>
<feature type="compositionally biased region" description="Acidic residues" evidence="4">
    <location>
        <begin position="1130"/>
        <end position="1140"/>
    </location>
</feature>
<feature type="compositionally biased region" description="Acidic residues" evidence="4">
    <location>
        <begin position="547"/>
        <end position="562"/>
    </location>
</feature>
<dbReference type="InterPro" id="IPR013105">
    <property type="entry name" value="TPR_2"/>
</dbReference>
<feature type="repeat" description="TPR" evidence="3">
    <location>
        <begin position="1632"/>
        <end position="1665"/>
    </location>
</feature>
<sequence length="2200" mass="251078">MPGGELHPSNKNGSGSFRFGTNRQVELTLRKELDDMAKKSLNEIAVKREERLNFPQSDEIVTSRKLQPAFVPERRTEKRKTEPVFHEESPSKEAKKEPKFMLKPVVEPPYNPLDKSQNVDQRIASVHSRKLPFSKETTITTDDLKKPKVSSIGVVPSRSSVTVPGLKVIMEGKPALTTEDSALEQMMQVNSPANKMRGFTPLTSDRGTPRDSPMQTEREEDLDQNEETEKKPAILMSEGTLQRVAFKERPKPIVPTSSLRKTRRRAVESSLSIATSLKSENNLLPDENVYSRYDEAIAGIDDDLQTAVSHQEAKEEGRRASSAVSSKSTKDLLEEAKKIAKPGAEPMWKIQGKKSPRKKEGKKSSSKDKKAQEKLKSKEEEETDGKPRPRSERSVDEIIASLRAQSSGARTQVSDADRKIQEIMDRVMSRASAVLSDGSDPMDSKRDSEIGSEARSTPHTPLPGDGSSPSGEDQDDKKDIDVPADIPEDEEFEDEALELEEREEKLPSEDLTSEAKTGEEEPEAPAIAEPQSLPAEVPSLHLTDLGGAEDDSSSEEGEEEELVDIKQAWEDLMAPPEATCEDIVSVQGKNLDLLSRQPAQGPVTNKMTVFSNAVSFLSTWKPITPSKYQLPEIEEEEKKPMKRVHHFCTVNDDYQLPNEYKNLGRKYHTPSKFDSGQQPARYVGGFEEKEIQEDEASVYSDSTAAQEAEEKRLAIAARRVLEETKKDTEETLEAWQQKANEVFNIAPVSVEGTKMSVLSDESRLYWTPAPPKFDVQPARVKDVLFPDYQPASLGMDPQEVAATRQMEEMEESSEEEEEMEMVDSAEERYQEIYRLLYHKSTSMEDLTEFVKAAKQREDDIKDGKIYPYEKRKLLKEEQDKLDQAAPPPPPPDAETKEAPVTPVLQRTTEMTDNEIFPVFVPLRRSTSTLGLSKGLDDTLLVPQDYNAAMEEISTQKSNVRQMKLNKKLLEAKEKEEESRLEWQLQQEKIAEERAETYKEEPKMKDEPTPAELALQAGRAYVILPKKGKKKSKRKAPISMERLEQIEKFLRAPPKPIERSNSMLKIVPPVERELRVSSKVRQGSRLSLPNLLDFDSFTKIKKMPNDCVPREWVRDMWNGWFDQVFPPTPSESEDEEPEYQPDEPVSQTREEKEKEKKRKDSLSSYISDALSEIEPLDDSEQNIELHQIIHEEIQKLTGQIAMGKPKAFDLCRRGALYRKVGMIKAAQIDLDLAIKMEPLLLDAYWHRHLLYLLKDQKQQAKADLTFILKYNNKHGGAYRSMAEILRKENNPNDAIINYSMAIKLNPRDHEAYFQRAAMYEKTDKMPLALDDFMMCKKILPTRTDAILKHAMYYFQQKNWNTAIQDFTDLLRVDPLNSMARMYRGRALAEQNQWNAAVEDLSAAIHLDPKSWQAFFYRACILRKAHPKQALHDYSVSLLINDNDDNVMSYLHRGILYNSMNRFEDAIPDFESVLKLNKDIACAHVNLGLIYMNHYENYHRAIKKFTAGIKVDPTYVRAYVCRGEAYHKIHDLRAALKDFTRAIHLRPDVHHYYMYRGQLVLELGNLEMAAFCVKMFELGRQAKKDSMARHASEMSSNSSLGEMPTQQAVVQSFLKNYDKAIEALNAATRVKPVPPLFMLLGKTQMKAKVFKDAITSFDRALQLYRDSNGKPWRREPWPMEASECHFLIGMCHIELKGYHEAKDAFTSAVKINPNYAQALYQRGVAKMKLSSRGLSREGIQDFNRALAINPRIFQAYLSRACYYGMKKNYTKAILNCNEATKLQPRSVRAYLYRGALKYHIKAYDLAIRDLDIAIGIDSTCDLAFFNRAVCYQEKKNYHKSLKDYGIVLLLGDDNRLRTKVLINRGLLYFSQKDYTNALYDFKMAAKLDPQNYRILHTLGLCYHKMDRLKEAVGVFTSCLERNPFFLDGIIARGNVYMDYGSQGGIIYARRDYERVLMQNPLHLPARVNLAYTLQVSGKFMHAWRQFTAAIEINPRFKPALEGRAVVNLQMSNTFAAFQDICESIKVSPTAELLTNRGVINQFMKDRVNAMKDYQNAIRMDPTYSLAYFNAANVYFHTRHFKQALNYYNSAVEHNPQDESALLNRAITKVMLRDSQGALGDFKAAIKLSPHTAHMYFNRGNLYASMEQFDQAEKDYSKALSLKPDDPLVLKRRADVLGKLGKRDEAIEDYKRAVEIQSHLTGN</sequence>
<feature type="region of interest" description="Disordered" evidence="4">
    <location>
        <begin position="1123"/>
        <end position="1160"/>
    </location>
</feature>
<dbReference type="PANTHER" id="PTHR44858:SF1">
    <property type="entry name" value="UDP-N-ACETYLGLUCOSAMINE--PEPTIDE N-ACETYLGLUCOSAMINYLTRANSFERASE SPINDLY-RELATED"/>
    <property type="match status" value="1"/>
</dbReference>
<dbReference type="Proteomes" id="UP000005408">
    <property type="component" value="Unassembled WGS sequence"/>
</dbReference>
<keyword evidence="6" id="KW-1185">Reference proteome</keyword>
<feature type="compositionally biased region" description="Basic and acidic residues" evidence="4">
    <location>
        <begin position="362"/>
        <end position="396"/>
    </location>
</feature>
<feature type="compositionally biased region" description="Basic and acidic residues" evidence="4">
    <location>
        <begin position="415"/>
        <end position="428"/>
    </location>
</feature>
<feature type="region of interest" description="Disordered" evidence="4">
    <location>
        <begin position="246"/>
        <end position="265"/>
    </location>
</feature>
<proteinExistence type="predicted"/>
<feature type="compositionally biased region" description="Polar residues" evidence="4">
    <location>
        <begin position="9"/>
        <end position="22"/>
    </location>
</feature>
<evidence type="ECO:0008006" key="7">
    <source>
        <dbReference type="Google" id="ProtNLM"/>
    </source>
</evidence>
<feature type="repeat" description="TPR" evidence="3">
    <location>
        <begin position="2028"/>
        <end position="2061"/>
    </location>
</feature>
<dbReference type="Pfam" id="PF13432">
    <property type="entry name" value="TPR_16"/>
    <property type="match status" value="2"/>
</dbReference>
<dbReference type="Pfam" id="PF00515">
    <property type="entry name" value="TPR_1"/>
    <property type="match status" value="2"/>
</dbReference>
<feature type="compositionally biased region" description="Basic and acidic residues" evidence="4">
    <location>
        <begin position="1147"/>
        <end position="1160"/>
    </location>
</feature>
<evidence type="ECO:0000313" key="6">
    <source>
        <dbReference type="Proteomes" id="UP000005408"/>
    </source>
</evidence>
<dbReference type="Pfam" id="PF07719">
    <property type="entry name" value="TPR_2"/>
    <property type="match status" value="1"/>
</dbReference>
<dbReference type="Gene3D" id="1.25.40.10">
    <property type="entry name" value="Tetratricopeptide repeat domain"/>
    <property type="match status" value="10"/>
</dbReference>
<feature type="compositionally biased region" description="Acidic residues" evidence="4">
    <location>
        <begin position="486"/>
        <end position="501"/>
    </location>
</feature>
<feature type="region of interest" description="Disordered" evidence="4">
    <location>
        <begin position="190"/>
        <end position="233"/>
    </location>
</feature>
<evidence type="ECO:0000256" key="2">
    <source>
        <dbReference type="ARBA" id="ARBA00022803"/>
    </source>
</evidence>
<evidence type="ECO:0000313" key="5">
    <source>
        <dbReference type="EnsemblMetazoa" id="G27250.1:cds"/>
    </source>
</evidence>
<reference evidence="5" key="1">
    <citation type="submission" date="2022-08" db="UniProtKB">
        <authorList>
            <consortium name="EnsemblMetazoa"/>
        </authorList>
    </citation>
    <scope>IDENTIFICATION</scope>
    <source>
        <strain evidence="5">05x7-T-G4-1.051#20</strain>
    </source>
</reference>
<feature type="repeat" description="TPR" evidence="3">
    <location>
        <begin position="1274"/>
        <end position="1307"/>
    </location>
</feature>
<accession>A0A8W8L9C0</accession>
<feature type="compositionally biased region" description="Basic residues" evidence="4">
    <location>
        <begin position="351"/>
        <end position="361"/>
    </location>
</feature>
<dbReference type="InterPro" id="IPR019734">
    <property type="entry name" value="TPR_rpt"/>
</dbReference>
<keyword evidence="2 3" id="KW-0802">TPR repeat</keyword>
<feature type="region of interest" description="Disordered" evidence="4">
    <location>
        <begin position="307"/>
        <end position="562"/>
    </location>
</feature>
<feature type="region of interest" description="Disordered" evidence="4">
    <location>
        <begin position="65"/>
        <end position="117"/>
    </location>
</feature>
<feature type="compositionally biased region" description="Basic and acidic residues" evidence="4">
    <location>
        <begin position="72"/>
        <end position="100"/>
    </location>
</feature>
<dbReference type="EnsemblMetazoa" id="G27250.1">
    <property type="protein sequence ID" value="G27250.1:cds"/>
    <property type="gene ID" value="G27250"/>
</dbReference>
<feature type="region of interest" description="Disordered" evidence="4">
    <location>
        <begin position="1"/>
        <end position="22"/>
    </location>
</feature>
<feature type="repeat" description="TPR" evidence="3">
    <location>
        <begin position="1342"/>
        <end position="1375"/>
    </location>
</feature>
<name>A0A8W8L9C0_MAGGI</name>
<feature type="repeat" description="TPR" evidence="3">
    <location>
        <begin position="1890"/>
        <end position="1923"/>
    </location>
</feature>
<feature type="region of interest" description="Disordered" evidence="4">
    <location>
        <begin position="879"/>
        <end position="898"/>
    </location>
</feature>
<keyword evidence="1" id="KW-0677">Repeat</keyword>
<feature type="compositionally biased region" description="Basic and acidic residues" evidence="4">
    <location>
        <begin position="328"/>
        <end position="338"/>
    </location>
</feature>
<dbReference type="PROSITE" id="PS50293">
    <property type="entry name" value="TPR_REGION"/>
    <property type="match status" value="3"/>
</dbReference>
<feature type="repeat" description="TPR" evidence="3">
    <location>
        <begin position="1680"/>
        <end position="1713"/>
    </location>
</feature>
<feature type="repeat" description="TPR" evidence="3">
    <location>
        <begin position="2164"/>
        <end position="2197"/>
    </location>
</feature>
<dbReference type="Pfam" id="PF13181">
    <property type="entry name" value="TPR_8"/>
    <property type="match status" value="4"/>
</dbReference>
<dbReference type="PANTHER" id="PTHR44858">
    <property type="entry name" value="TETRATRICOPEPTIDE REPEAT PROTEIN 6"/>
    <property type="match status" value="1"/>
</dbReference>
<feature type="repeat" description="TPR" evidence="3">
    <location>
        <begin position="1856"/>
        <end position="1889"/>
    </location>
</feature>
<dbReference type="InterPro" id="IPR050498">
    <property type="entry name" value="Ycf3"/>
</dbReference>
<feature type="repeat" description="TPR" evidence="3">
    <location>
        <begin position="1376"/>
        <end position="1409"/>
    </location>
</feature>
<evidence type="ECO:0000256" key="3">
    <source>
        <dbReference type="PROSITE-ProRule" id="PRU00339"/>
    </source>
</evidence>
<dbReference type="SUPFAM" id="SSF48452">
    <property type="entry name" value="TPR-like"/>
    <property type="match status" value="5"/>
</dbReference>
<organism evidence="5 6">
    <name type="scientific">Magallana gigas</name>
    <name type="common">Pacific oyster</name>
    <name type="synonym">Crassostrea gigas</name>
    <dbReference type="NCBI Taxonomy" id="29159"/>
    <lineage>
        <taxon>Eukaryota</taxon>
        <taxon>Metazoa</taxon>
        <taxon>Spiralia</taxon>
        <taxon>Lophotrochozoa</taxon>
        <taxon>Mollusca</taxon>
        <taxon>Bivalvia</taxon>
        <taxon>Autobranchia</taxon>
        <taxon>Pteriomorphia</taxon>
        <taxon>Ostreida</taxon>
        <taxon>Ostreoidea</taxon>
        <taxon>Ostreidae</taxon>
        <taxon>Magallana</taxon>
    </lineage>
</organism>
<feature type="repeat" description="TPR" evidence="3">
    <location>
        <begin position="1514"/>
        <end position="1547"/>
    </location>
</feature>
<dbReference type="InterPro" id="IPR011990">
    <property type="entry name" value="TPR-like_helical_dom_sf"/>
</dbReference>
<feature type="repeat" description="TPR" evidence="3">
    <location>
        <begin position="2062"/>
        <end position="2095"/>
    </location>
</feature>
<evidence type="ECO:0000256" key="1">
    <source>
        <dbReference type="ARBA" id="ARBA00022737"/>
    </source>
</evidence>